<evidence type="ECO:0000313" key="2">
    <source>
        <dbReference type="EMBL" id="TQV86398.1"/>
    </source>
</evidence>
<name>A0A545UA96_9GAMM</name>
<evidence type="ECO:0000313" key="3">
    <source>
        <dbReference type="Proteomes" id="UP000315439"/>
    </source>
</evidence>
<keyword evidence="3" id="KW-1185">Reference proteome</keyword>
<dbReference type="InterPro" id="IPR032092">
    <property type="entry name" value="PilW"/>
</dbReference>
<dbReference type="GO" id="GO:0043683">
    <property type="term" value="P:type IV pilus assembly"/>
    <property type="evidence" value="ECO:0007669"/>
    <property type="project" value="InterPro"/>
</dbReference>
<proteinExistence type="predicted"/>
<evidence type="ECO:0000256" key="1">
    <source>
        <dbReference type="SAM" id="Phobius"/>
    </source>
</evidence>
<dbReference type="Proteomes" id="UP000315439">
    <property type="component" value="Unassembled WGS sequence"/>
</dbReference>
<protein>
    <recommendedName>
        <fullName evidence="4">Prepilin-type N-terminal cleavage/methylation domain-containing protein</fullName>
    </recommendedName>
</protein>
<keyword evidence="1" id="KW-0472">Membrane</keyword>
<accession>A0A545UA96</accession>
<keyword evidence="1" id="KW-1133">Transmembrane helix</keyword>
<feature type="transmembrane region" description="Helical" evidence="1">
    <location>
        <begin position="21"/>
        <end position="44"/>
    </location>
</feature>
<dbReference type="OrthoDB" id="5296662at2"/>
<dbReference type="RefSeq" id="WP_142932321.1">
    <property type="nucleotide sequence ID" value="NZ_ML660166.1"/>
</dbReference>
<dbReference type="Pfam" id="PF16074">
    <property type="entry name" value="PilW"/>
    <property type="match status" value="1"/>
</dbReference>
<comment type="caution">
    <text evidence="2">The sequence shown here is derived from an EMBL/GenBank/DDBJ whole genome shotgun (WGS) entry which is preliminary data.</text>
</comment>
<evidence type="ECO:0008006" key="4">
    <source>
        <dbReference type="Google" id="ProtNLM"/>
    </source>
</evidence>
<gene>
    <name evidence="2" type="ORF">FLL46_15880</name>
</gene>
<sequence length="268" mass="29411">MNHFRIAHKSSAFHKKQGGFSIVELLIAGVLGLLLLGGVLQLFLGSNQNYTMQDELATIQEDGRFALMFLGDQIEMAGWSDPTANEVRPAIDFLNSADGANNDTIALTYVRANDGVNNIDCNGNVVLGGIVTNQFSVNNNNELVCRGMGVGGTAQPLVADVESFQVLYGVETERVCPDGLVDRYMTRQEVNNAGLVNNVLAVRIALLLRSDNEILPENKAEQFQVLDQAFNFNDRSMRRLFQKTIPMPNSAFNILTNSDETIKCMSGF</sequence>
<organism evidence="2 3">
    <name type="scientific">Aliikangiella coralliicola</name>
    <dbReference type="NCBI Taxonomy" id="2592383"/>
    <lineage>
        <taxon>Bacteria</taxon>
        <taxon>Pseudomonadati</taxon>
        <taxon>Pseudomonadota</taxon>
        <taxon>Gammaproteobacteria</taxon>
        <taxon>Oceanospirillales</taxon>
        <taxon>Pleioneaceae</taxon>
        <taxon>Aliikangiella</taxon>
    </lineage>
</organism>
<keyword evidence="1" id="KW-0812">Transmembrane</keyword>
<dbReference type="AlphaFoldDB" id="A0A545UA96"/>
<dbReference type="EMBL" id="VIKS01000010">
    <property type="protein sequence ID" value="TQV86398.1"/>
    <property type="molecule type" value="Genomic_DNA"/>
</dbReference>
<reference evidence="2 3" key="1">
    <citation type="submission" date="2019-07" db="EMBL/GenBank/DDBJ databases">
        <title>Draft genome for Aliikangiella sp. M105.</title>
        <authorList>
            <person name="Wang G."/>
        </authorList>
    </citation>
    <scope>NUCLEOTIDE SEQUENCE [LARGE SCALE GENOMIC DNA]</scope>
    <source>
        <strain evidence="2 3">M105</strain>
    </source>
</reference>